<dbReference type="AlphaFoldDB" id="A0AAW2W455"/>
<dbReference type="PANTHER" id="PTHR35304:SF1">
    <property type="entry name" value="OS05G0120300 PROTEIN"/>
    <property type="match status" value="1"/>
</dbReference>
<organism evidence="1">
    <name type="scientific">Sesamum radiatum</name>
    <name type="common">Black benniseed</name>
    <dbReference type="NCBI Taxonomy" id="300843"/>
    <lineage>
        <taxon>Eukaryota</taxon>
        <taxon>Viridiplantae</taxon>
        <taxon>Streptophyta</taxon>
        <taxon>Embryophyta</taxon>
        <taxon>Tracheophyta</taxon>
        <taxon>Spermatophyta</taxon>
        <taxon>Magnoliopsida</taxon>
        <taxon>eudicotyledons</taxon>
        <taxon>Gunneridae</taxon>
        <taxon>Pentapetalae</taxon>
        <taxon>asterids</taxon>
        <taxon>lamiids</taxon>
        <taxon>Lamiales</taxon>
        <taxon>Pedaliaceae</taxon>
        <taxon>Sesamum</taxon>
    </lineage>
</organism>
<sequence length="123" mass="13654">MASNCVNGSPVPARYTFSVLHKWPESDAEFIKSMTSGDLGKGRAHPCRVMQWFACRQLYLGSYDFSREEDSAAVKCFGRVKDTAPAPAVDKRKRKCGVDGGRKPGGFVFRWLISCTSKIDVID</sequence>
<comment type="caution">
    <text evidence="1">The sequence shown here is derived from an EMBL/GenBank/DDBJ whole genome shotgun (WGS) entry which is preliminary data.</text>
</comment>
<gene>
    <name evidence="1" type="ORF">Sradi_0359800</name>
</gene>
<dbReference type="PANTHER" id="PTHR35304">
    <property type="entry name" value="OS05G0120300 PROTEIN-RELATED"/>
    <property type="match status" value="1"/>
</dbReference>
<reference evidence="1" key="1">
    <citation type="submission" date="2020-06" db="EMBL/GenBank/DDBJ databases">
        <authorList>
            <person name="Li T."/>
            <person name="Hu X."/>
            <person name="Zhang T."/>
            <person name="Song X."/>
            <person name="Zhang H."/>
            <person name="Dai N."/>
            <person name="Sheng W."/>
            <person name="Hou X."/>
            <person name="Wei L."/>
        </authorList>
    </citation>
    <scope>NUCLEOTIDE SEQUENCE</scope>
    <source>
        <strain evidence="1">G02</strain>
        <tissue evidence="1">Leaf</tissue>
    </source>
</reference>
<evidence type="ECO:0000313" key="1">
    <source>
        <dbReference type="EMBL" id="KAL0436519.1"/>
    </source>
</evidence>
<reference evidence="1" key="2">
    <citation type="journal article" date="2024" name="Plant">
        <title>Genomic evolution and insights into agronomic trait innovations of Sesamum species.</title>
        <authorList>
            <person name="Miao H."/>
            <person name="Wang L."/>
            <person name="Qu L."/>
            <person name="Liu H."/>
            <person name="Sun Y."/>
            <person name="Le M."/>
            <person name="Wang Q."/>
            <person name="Wei S."/>
            <person name="Zheng Y."/>
            <person name="Lin W."/>
            <person name="Duan Y."/>
            <person name="Cao H."/>
            <person name="Xiong S."/>
            <person name="Wang X."/>
            <person name="Wei L."/>
            <person name="Li C."/>
            <person name="Ma Q."/>
            <person name="Ju M."/>
            <person name="Zhao R."/>
            <person name="Li G."/>
            <person name="Mu C."/>
            <person name="Tian Q."/>
            <person name="Mei H."/>
            <person name="Zhang T."/>
            <person name="Gao T."/>
            <person name="Zhang H."/>
        </authorList>
    </citation>
    <scope>NUCLEOTIDE SEQUENCE</scope>
    <source>
        <strain evidence="1">G02</strain>
    </source>
</reference>
<name>A0AAW2W455_SESRA</name>
<proteinExistence type="predicted"/>
<accession>A0AAW2W455</accession>
<dbReference type="EMBL" id="JACGWJ010000002">
    <property type="protein sequence ID" value="KAL0436519.1"/>
    <property type="molecule type" value="Genomic_DNA"/>
</dbReference>
<protein>
    <submittedName>
        <fullName evidence="1">Uncharacterized protein</fullName>
    </submittedName>
</protein>